<keyword evidence="2" id="KW-1185">Reference proteome</keyword>
<protein>
    <submittedName>
        <fullName evidence="1">Uncharacterized protein</fullName>
    </submittedName>
</protein>
<evidence type="ECO:0000313" key="2">
    <source>
        <dbReference type="Proteomes" id="UP000723463"/>
    </source>
</evidence>
<dbReference type="Proteomes" id="UP000723463">
    <property type="component" value="Unassembled WGS sequence"/>
</dbReference>
<sequence length="82" mass="9452">MAEELKNKFFHSLFTPQLVQIHELDILTEELSSLRPKATIYAKRVPSSKLFFLENKKQLVNSKKKELAEAKTELASVPNLRP</sequence>
<dbReference type="AlphaFoldDB" id="A0A9P6FCD1"/>
<comment type="caution">
    <text evidence="1">The sequence shown here is derived from an EMBL/GenBank/DDBJ whole genome shotgun (WGS) entry which is preliminary data.</text>
</comment>
<dbReference type="EMBL" id="JAAAXW010000045">
    <property type="protein sequence ID" value="KAF9547200.1"/>
    <property type="molecule type" value="Genomic_DNA"/>
</dbReference>
<gene>
    <name evidence="1" type="ORF">EC957_008710</name>
</gene>
<reference evidence="1" key="1">
    <citation type="journal article" date="2020" name="Fungal Divers.">
        <title>Resolving the Mortierellaceae phylogeny through synthesis of multi-gene phylogenetics and phylogenomics.</title>
        <authorList>
            <person name="Vandepol N."/>
            <person name="Liber J."/>
            <person name="Desiro A."/>
            <person name="Na H."/>
            <person name="Kennedy M."/>
            <person name="Barry K."/>
            <person name="Grigoriev I.V."/>
            <person name="Miller A.N."/>
            <person name="O'Donnell K."/>
            <person name="Stajich J.E."/>
            <person name="Bonito G."/>
        </authorList>
    </citation>
    <scope>NUCLEOTIDE SEQUENCE</scope>
    <source>
        <strain evidence="1">NRRL 2591</strain>
    </source>
</reference>
<name>A0A9P6FCD1_9FUNG</name>
<accession>A0A9P6FCD1</accession>
<proteinExistence type="predicted"/>
<organism evidence="1 2">
    <name type="scientific">Mortierella hygrophila</name>
    <dbReference type="NCBI Taxonomy" id="979708"/>
    <lineage>
        <taxon>Eukaryota</taxon>
        <taxon>Fungi</taxon>
        <taxon>Fungi incertae sedis</taxon>
        <taxon>Mucoromycota</taxon>
        <taxon>Mortierellomycotina</taxon>
        <taxon>Mortierellomycetes</taxon>
        <taxon>Mortierellales</taxon>
        <taxon>Mortierellaceae</taxon>
        <taxon>Mortierella</taxon>
    </lineage>
</organism>
<evidence type="ECO:0000313" key="1">
    <source>
        <dbReference type="EMBL" id="KAF9547200.1"/>
    </source>
</evidence>